<dbReference type="Gene3D" id="3.30.40.10">
    <property type="entry name" value="Zinc/RING finger domain, C3HC4 (zinc finger)"/>
    <property type="match status" value="1"/>
</dbReference>
<dbReference type="PROSITE" id="PS51038">
    <property type="entry name" value="BAH"/>
    <property type="match status" value="1"/>
</dbReference>
<dbReference type="RefSeq" id="XP_045961764.1">
    <property type="nucleotide sequence ID" value="XM_046095352.1"/>
</dbReference>
<dbReference type="InterPro" id="IPR001025">
    <property type="entry name" value="BAH_dom"/>
</dbReference>
<dbReference type="EMBL" id="JAGPXC010000002">
    <property type="protein sequence ID" value="KAH6657530.1"/>
    <property type="molecule type" value="Genomic_DNA"/>
</dbReference>
<feature type="compositionally biased region" description="Basic and acidic residues" evidence="1">
    <location>
        <begin position="34"/>
        <end position="43"/>
    </location>
</feature>
<evidence type="ECO:0000313" key="4">
    <source>
        <dbReference type="Proteomes" id="UP000758603"/>
    </source>
</evidence>
<dbReference type="SUPFAM" id="SSF57903">
    <property type="entry name" value="FYVE/PHD zinc finger"/>
    <property type="match status" value="1"/>
</dbReference>
<evidence type="ECO:0000256" key="1">
    <source>
        <dbReference type="SAM" id="MobiDB-lite"/>
    </source>
</evidence>
<accession>A0A9P9A221</accession>
<dbReference type="Gene3D" id="2.30.30.490">
    <property type="match status" value="1"/>
</dbReference>
<proteinExistence type="predicted"/>
<dbReference type="AlphaFoldDB" id="A0A9P9A221"/>
<feature type="domain" description="BAH" evidence="2">
    <location>
        <begin position="126"/>
        <end position="267"/>
    </location>
</feature>
<dbReference type="CDD" id="cd04370">
    <property type="entry name" value="BAH"/>
    <property type="match status" value="1"/>
</dbReference>
<protein>
    <recommendedName>
        <fullName evidence="2">BAH domain-containing protein</fullName>
    </recommendedName>
</protein>
<evidence type="ECO:0000313" key="3">
    <source>
        <dbReference type="EMBL" id="KAH6657530.1"/>
    </source>
</evidence>
<sequence length="451" mass="51805">MAASRKRARIEAERAGDEVHAECKYTIQHPDPNWWEKRTDKTTKPPKKQRRSKPKRSESASEVSGSGYIPEHDSKLPLQLSPFTPNGKFYYDPENIMDRHYQVVHEGGQRDWDKLTRYNSFVLHGVKYLSDNYIFVANSASLEQPRPQNNDEPSKVKSKSDEAWVARILEIRASDEHHVYARVYWLYWPDELPPNSTYRDKVVSGRQAYHGQHELIASNHMDIINVVSVTAPATVNQWDEHDEEQVQQALYWRQAWDVRSMELSLVAERCICKEPENPDKTLIRCSNQQCGTWLHDDCLIHQALLETWERLGSNQPHMSSSVKQERDNDALGRLPSPSETDNAHATQPSIAVKPEENNISLAEVESVPSSKVDPEVQEIKFAPRASQSKMGRSKKSTTRRKPYIGHFEAVIKNESGNPPIMEITDVRRDVLGGESKWKEPVNCLKCHDPIR</sequence>
<dbReference type="GeneID" id="70124245"/>
<dbReference type="InterPro" id="IPR013083">
    <property type="entry name" value="Znf_RING/FYVE/PHD"/>
</dbReference>
<feature type="region of interest" description="Disordered" evidence="1">
    <location>
        <begin position="1"/>
        <end position="77"/>
    </location>
</feature>
<dbReference type="InterPro" id="IPR011011">
    <property type="entry name" value="Znf_FYVE_PHD"/>
</dbReference>
<evidence type="ECO:0000259" key="2">
    <source>
        <dbReference type="PROSITE" id="PS51038"/>
    </source>
</evidence>
<feature type="compositionally biased region" description="Basic and acidic residues" evidence="1">
    <location>
        <begin position="9"/>
        <end position="23"/>
    </location>
</feature>
<dbReference type="GO" id="GO:0003682">
    <property type="term" value="F:chromatin binding"/>
    <property type="evidence" value="ECO:0007669"/>
    <property type="project" value="InterPro"/>
</dbReference>
<comment type="caution">
    <text evidence="3">The sequence shown here is derived from an EMBL/GenBank/DDBJ whole genome shotgun (WGS) entry which is preliminary data.</text>
</comment>
<feature type="region of interest" description="Disordered" evidence="1">
    <location>
        <begin position="314"/>
        <end position="356"/>
    </location>
</feature>
<feature type="compositionally biased region" description="Polar residues" evidence="1">
    <location>
        <begin position="337"/>
        <end position="349"/>
    </location>
</feature>
<gene>
    <name evidence="3" type="ORF">BKA67DRAFT_191026</name>
</gene>
<name>A0A9P9A221_9PEZI</name>
<dbReference type="Proteomes" id="UP000758603">
    <property type="component" value="Unassembled WGS sequence"/>
</dbReference>
<organism evidence="3 4">
    <name type="scientific">Truncatella angustata</name>
    <dbReference type="NCBI Taxonomy" id="152316"/>
    <lineage>
        <taxon>Eukaryota</taxon>
        <taxon>Fungi</taxon>
        <taxon>Dikarya</taxon>
        <taxon>Ascomycota</taxon>
        <taxon>Pezizomycotina</taxon>
        <taxon>Sordariomycetes</taxon>
        <taxon>Xylariomycetidae</taxon>
        <taxon>Amphisphaeriales</taxon>
        <taxon>Sporocadaceae</taxon>
        <taxon>Truncatella</taxon>
    </lineage>
</organism>
<feature type="compositionally biased region" description="Basic residues" evidence="1">
    <location>
        <begin position="44"/>
        <end position="54"/>
    </location>
</feature>
<dbReference type="PANTHER" id="PTHR46364">
    <property type="entry name" value="OS08G0421900 PROTEIN"/>
    <property type="match status" value="1"/>
</dbReference>
<dbReference type="InterPro" id="IPR043151">
    <property type="entry name" value="BAH_sf"/>
</dbReference>
<keyword evidence="4" id="KW-1185">Reference proteome</keyword>
<dbReference type="OrthoDB" id="10259622at2759"/>
<reference evidence="3" key="1">
    <citation type="journal article" date="2021" name="Nat. Commun.">
        <title>Genetic determinants of endophytism in the Arabidopsis root mycobiome.</title>
        <authorList>
            <person name="Mesny F."/>
            <person name="Miyauchi S."/>
            <person name="Thiergart T."/>
            <person name="Pickel B."/>
            <person name="Atanasova L."/>
            <person name="Karlsson M."/>
            <person name="Huettel B."/>
            <person name="Barry K.W."/>
            <person name="Haridas S."/>
            <person name="Chen C."/>
            <person name="Bauer D."/>
            <person name="Andreopoulos W."/>
            <person name="Pangilinan J."/>
            <person name="LaButti K."/>
            <person name="Riley R."/>
            <person name="Lipzen A."/>
            <person name="Clum A."/>
            <person name="Drula E."/>
            <person name="Henrissat B."/>
            <person name="Kohler A."/>
            <person name="Grigoriev I.V."/>
            <person name="Martin F.M."/>
            <person name="Hacquard S."/>
        </authorList>
    </citation>
    <scope>NUCLEOTIDE SEQUENCE</scope>
    <source>
        <strain evidence="3">MPI-SDFR-AT-0073</strain>
    </source>
</reference>